<keyword evidence="4" id="KW-0540">Nuclease</keyword>
<feature type="region of interest" description="Disordered" evidence="8">
    <location>
        <begin position="17"/>
        <end position="48"/>
    </location>
</feature>
<name>A0A4Y9XYS1_9AGAM</name>
<dbReference type="PANTHER" id="PTHR22930">
    <property type="match status" value="1"/>
</dbReference>
<evidence type="ECO:0000256" key="8">
    <source>
        <dbReference type="SAM" id="MobiDB-lite"/>
    </source>
</evidence>
<dbReference type="Pfam" id="PF13359">
    <property type="entry name" value="DDE_Tnp_4"/>
    <property type="match status" value="1"/>
</dbReference>
<dbReference type="InterPro" id="IPR045249">
    <property type="entry name" value="HARBI1-like"/>
</dbReference>
<keyword evidence="5" id="KW-0479">Metal-binding</keyword>
<comment type="cofactor">
    <cofactor evidence="1">
        <name>a divalent metal cation</name>
        <dbReference type="ChEBI" id="CHEBI:60240"/>
    </cofactor>
</comment>
<evidence type="ECO:0000256" key="4">
    <source>
        <dbReference type="ARBA" id="ARBA00022722"/>
    </source>
</evidence>
<proteinExistence type="inferred from homology"/>
<evidence type="ECO:0000259" key="9">
    <source>
        <dbReference type="Pfam" id="PF13359"/>
    </source>
</evidence>
<feature type="compositionally biased region" description="Acidic residues" evidence="8">
    <location>
        <begin position="17"/>
        <end position="32"/>
    </location>
</feature>
<comment type="caution">
    <text evidence="10">The sequence shown here is derived from an EMBL/GenBank/DDBJ whole genome shotgun (WGS) entry which is preliminary data.</text>
</comment>
<organism evidence="10 11">
    <name type="scientific">Dentipellis fragilis</name>
    <dbReference type="NCBI Taxonomy" id="205917"/>
    <lineage>
        <taxon>Eukaryota</taxon>
        <taxon>Fungi</taxon>
        <taxon>Dikarya</taxon>
        <taxon>Basidiomycota</taxon>
        <taxon>Agaricomycotina</taxon>
        <taxon>Agaricomycetes</taxon>
        <taxon>Russulales</taxon>
        <taxon>Hericiaceae</taxon>
        <taxon>Dentipellis</taxon>
    </lineage>
</organism>
<evidence type="ECO:0000256" key="1">
    <source>
        <dbReference type="ARBA" id="ARBA00001968"/>
    </source>
</evidence>
<comment type="subcellular location">
    <subcellularLocation>
        <location evidence="2">Nucleus</location>
    </subcellularLocation>
</comment>
<evidence type="ECO:0000256" key="2">
    <source>
        <dbReference type="ARBA" id="ARBA00004123"/>
    </source>
</evidence>
<evidence type="ECO:0000256" key="6">
    <source>
        <dbReference type="ARBA" id="ARBA00022801"/>
    </source>
</evidence>
<keyword evidence="7" id="KW-0539">Nucleus</keyword>
<dbReference type="GO" id="GO:0005634">
    <property type="term" value="C:nucleus"/>
    <property type="evidence" value="ECO:0007669"/>
    <property type="project" value="UniProtKB-SubCell"/>
</dbReference>
<dbReference type="OrthoDB" id="3246760at2759"/>
<dbReference type="PANTHER" id="PTHR22930:SF85">
    <property type="entry name" value="GH03217P-RELATED"/>
    <property type="match status" value="1"/>
</dbReference>
<sequence length="465" mass="53193">MDCDYDADEEMDAMLVDEDEMDVDGGEVEMDDGGNREGGQGPDGVESDGSEFFWVEEEELCGPSSSNLGRKVRIMISNLYAHCYQAPREHLPRAPADLPYVLSTLKEHYPYRFRQQLRVTPYTFDHLVAELRDDPIFSNNSNCLQIPVDHQVALVLYRFGRYGNGASHADVAAWAGVGEGTVTLVTQQVITALLHRSFMKKAVQFPTAEEKEAAKQWVEDHFCRAWRNGFLFIDGTLVPLFDRPFWYGESYFDRKCNYSLNIQIISLPNLRIIDFGYGFTGSTHNATAWHQTRLPKEHQTILEHGEFVWADSAYPISTWVVTPYKRPLHDIRENEVFNNHVSMLRIRSEHVIGFLKGRFQSLKSLHVRICDEATHQFATQWVVACIATHAFAMQCEAEEHGDDQLSDDSFIGDGLSSDEDANVGGTQQTDDAKVLTSSKAWWEWLKGALFRSKERCMEYRRSHRR</sequence>
<dbReference type="GO" id="GO:0046872">
    <property type="term" value="F:metal ion binding"/>
    <property type="evidence" value="ECO:0007669"/>
    <property type="project" value="UniProtKB-KW"/>
</dbReference>
<comment type="similarity">
    <text evidence="3">Belongs to the HARBI1 family.</text>
</comment>
<reference evidence="10 11" key="1">
    <citation type="submission" date="2019-02" db="EMBL/GenBank/DDBJ databases">
        <title>Genome sequencing of the rare red list fungi Dentipellis fragilis.</title>
        <authorList>
            <person name="Buettner E."/>
            <person name="Kellner H."/>
        </authorList>
    </citation>
    <scope>NUCLEOTIDE SEQUENCE [LARGE SCALE GENOMIC DNA]</scope>
    <source>
        <strain evidence="10 11">DSM 105465</strain>
    </source>
</reference>
<dbReference type="STRING" id="205917.A0A4Y9XYS1"/>
<evidence type="ECO:0000256" key="5">
    <source>
        <dbReference type="ARBA" id="ARBA00022723"/>
    </source>
</evidence>
<feature type="domain" description="DDE Tnp4" evidence="9">
    <location>
        <begin position="233"/>
        <end position="387"/>
    </location>
</feature>
<dbReference type="GO" id="GO:0016787">
    <property type="term" value="F:hydrolase activity"/>
    <property type="evidence" value="ECO:0007669"/>
    <property type="project" value="UniProtKB-KW"/>
</dbReference>
<dbReference type="GO" id="GO:0004518">
    <property type="term" value="F:nuclease activity"/>
    <property type="evidence" value="ECO:0007669"/>
    <property type="project" value="UniProtKB-KW"/>
</dbReference>
<evidence type="ECO:0000256" key="3">
    <source>
        <dbReference type="ARBA" id="ARBA00006958"/>
    </source>
</evidence>
<protein>
    <recommendedName>
        <fullName evidence="9">DDE Tnp4 domain-containing protein</fullName>
    </recommendedName>
</protein>
<evidence type="ECO:0000313" key="10">
    <source>
        <dbReference type="EMBL" id="TFY54301.1"/>
    </source>
</evidence>
<dbReference type="AlphaFoldDB" id="A0A4Y9XYS1"/>
<dbReference type="Proteomes" id="UP000298327">
    <property type="component" value="Unassembled WGS sequence"/>
</dbReference>
<keyword evidence="11" id="KW-1185">Reference proteome</keyword>
<evidence type="ECO:0000256" key="7">
    <source>
        <dbReference type="ARBA" id="ARBA00023242"/>
    </source>
</evidence>
<accession>A0A4Y9XYS1</accession>
<dbReference type="EMBL" id="SEOQ01001042">
    <property type="protein sequence ID" value="TFY54301.1"/>
    <property type="molecule type" value="Genomic_DNA"/>
</dbReference>
<dbReference type="InterPro" id="IPR027806">
    <property type="entry name" value="HARBI1_dom"/>
</dbReference>
<keyword evidence="6" id="KW-0378">Hydrolase</keyword>
<evidence type="ECO:0000313" key="11">
    <source>
        <dbReference type="Proteomes" id="UP000298327"/>
    </source>
</evidence>
<gene>
    <name evidence="10" type="ORF">EVG20_g9761</name>
</gene>